<dbReference type="InterPro" id="IPR005845">
    <property type="entry name" value="A-D-PHexomutase_a/b/a-II"/>
</dbReference>
<evidence type="ECO:0000259" key="11">
    <source>
        <dbReference type="Pfam" id="PF02879"/>
    </source>
</evidence>
<dbReference type="GO" id="GO:0005829">
    <property type="term" value="C:cytosol"/>
    <property type="evidence" value="ECO:0007669"/>
    <property type="project" value="TreeGrafter"/>
</dbReference>
<dbReference type="InterPro" id="IPR016066">
    <property type="entry name" value="A-D-PHexomutase_CS"/>
</dbReference>
<accession>A0AAN7YWN9</accession>
<organism evidence="13 14">
    <name type="scientific">Dictyostelium firmibasis</name>
    <dbReference type="NCBI Taxonomy" id="79012"/>
    <lineage>
        <taxon>Eukaryota</taxon>
        <taxon>Amoebozoa</taxon>
        <taxon>Evosea</taxon>
        <taxon>Eumycetozoa</taxon>
        <taxon>Dictyostelia</taxon>
        <taxon>Dictyosteliales</taxon>
        <taxon>Dictyosteliaceae</taxon>
        <taxon>Dictyostelium</taxon>
    </lineage>
</organism>
<feature type="domain" description="Alpha-D-phosphohexomutase alpha/beta/alpha" evidence="11">
    <location>
        <begin position="193"/>
        <end position="296"/>
    </location>
</feature>
<keyword evidence="5" id="KW-0597">Phosphoprotein</keyword>
<dbReference type="InterPro" id="IPR005844">
    <property type="entry name" value="A-D-PHexomutase_a/b/a-I"/>
</dbReference>
<feature type="domain" description="Alpha-D-phosphohexomutase alpha/beta/alpha" evidence="12">
    <location>
        <begin position="305"/>
        <end position="408"/>
    </location>
</feature>
<dbReference type="PANTHER" id="PTHR22573">
    <property type="entry name" value="PHOSPHOHEXOMUTASE FAMILY MEMBER"/>
    <property type="match status" value="1"/>
</dbReference>
<dbReference type="Pfam" id="PF24947">
    <property type="entry name" value="PGM1_C_vert_fung"/>
    <property type="match status" value="1"/>
</dbReference>
<gene>
    <name evidence="13" type="ORF">RB653_008547</name>
</gene>
<reference evidence="13 14" key="1">
    <citation type="submission" date="2023-11" db="EMBL/GenBank/DDBJ databases">
        <title>Dfirmibasis_genome.</title>
        <authorList>
            <person name="Edelbroek B."/>
            <person name="Kjellin J."/>
            <person name="Jerlstrom-Hultqvist J."/>
            <person name="Soderbom F."/>
        </authorList>
    </citation>
    <scope>NUCLEOTIDE SEQUENCE [LARGE SCALE GENOMIC DNA]</scope>
    <source>
        <strain evidence="13 14">TNS-C-14</strain>
    </source>
</reference>
<name>A0AAN7YWN9_9MYCE</name>
<feature type="domain" description="Alpha-D-phosphohexomutase alpha/beta/alpha" evidence="10">
    <location>
        <begin position="18"/>
        <end position="158"/>
    </location>
</feature>
<dbReference type="InterPro" id="IPR016055">
    <property type="entry name" value="A-D-PHexomutase_a/b/a-I/II/III"/>
</dbReference>
<keyword evidence="6 9" id="KW-0479">Metal-binding</keyword>
<evidence type="ECO:0000256" key="2">
    <source>
        <dbReference type="ARBA" id="ARBA00001946"/>
    </source>
</evidence>
<keyword evidence="8" id="KW-0413">Isomerase</keyword>
<dbReference type="GO" id="GO:0000287">
    <property type="term" value="F:magnesium ion binding"/>
    <property type="evidence" value="ECO:0007669"/>
    <property type="project" value="InterPro"/>
</dbReference>
<evidence type="ECO:0000256" key="6">
    <source>
        <dbReference type="ARBA" id="ARBA00022723"/>
    </source>
</evidence>
<dbReference type="Pfam" id="PF02880">
    <property type="entry name" value="PGM_PMM_III"/>
    <property type="match status" value="1"/>
</dbReference>
<dbReference type="SUPFAM" id="SSF53738">
    <property type="entry name" value="Phosphoglucomutase, first 3 domains"/>
    <property type="match status" value="3"/>
</dbReference>
<dbReference type="Pfam" id="PF02879">
    <property type="entry name" value="PGM_PMM_II"/>
    <property type="match status" value="1"/>
</dbReference>
<dbReference type="SUPFAM" id="SSF55957">
    <property type="entry name" value="Phosphoglucomutase, C-terminal domain"/>
    <property type="match status" value="1"/>
</dbReference>
<dbReference type="InterPro" id="IPR045244">
    <property type="entry name" value="PGM"/>
</dbReference>
<comment type="caution">
    <text evidence="13">The sequence shown here is derived from an EMBL/GenBank/DDBJ whole genome shotgun (WGS) entry which is preliminary data.</text>
</comment>
<evidence type="ECO:0000313" key="14">
    <source>
        <dbReference type="Proteomes" id="UP001344447"/>
    </source>
</evidence>
<dbReference type="InterPro" id="IPR005841">
    <property type="entry name" value="Alpha-D-phosphohexomutase_SF"/>
</dbReference>
<evidence type="ECO:0000256" key="4">
    <source>
        <dbReference type="ARBA" id="ARBA00012728"/>
    </source>
</evidence>
<dbReference type="FunFam" id="3.30.310.50:FF:000002">
    <property type="entry name" value="Phosphoglucomutase 5"/>
    <property type="match status" value="1"/>
</dbReference>
<evidence type="ECO:0000256" key="3">
    <source>
        <dbReference type="ARBA" id="ARBA00010231"/>
    </source>
</evidence>
<evidence type="ECO:0000256" key="1">
    <source>
        <dbReference type="ARBA" id="ARBA00000443"/>
    </source>
</evidence>
<comment type="cofactor">
    <cofactor evidence="2">
        <name>Mg(2+)</name>
        <dbReference type="ChEBI" id="CHEBI:18420"/>
    </cofactor>
</comment>
<dbReference type="PROSITE" id="PS00710">
    <property type="entry name" value="PGM_PMM"/>
    <property type="match status" value="1"/>
</dbReference>
<dbReference type="Pfam" id="PF02878">
    <property type="entry name" value="PGM_PMM_I"/>
    <property type="match status" value="1"/>
</dbReference>
<evidence type="ECO:0000256" key="7">
    <source>
        <dbReference type="ARBA" id="ARBA00022842"/>
    </source>
</evidence>
<dbReference type="GO" id="GO:0005975">
    <property type="term" value="P:carbohydrate metabolic process"/>
    <property type="evidence" value="ECO:0007669"/>
    <property type="project" value="InterPro"/>
</dbReference>
<dbReference type="Proteomes" id="UP001344447">
    <property type="component" value="Unassembled WGS sequence"/>
</dbReference>
<proteinExistence type="inferred from homology"/>
<evidence type="ECO:0000259" key="10">
    <source>
        <dbReference type="Pfam" id="PF02878"/>
    </source>
</evidence>
<dbReference type="FunFam" id="3.40.120.10:FF:000040">
    <property type="entry name" value="Phosphoglucomutase A"/>
    <property type="match status" value="1"/>
</dbReference>
<evidence type="ECO:0000256" key="9">
    <source>
        <dbReference type="RuleBase" id="RU004326"/>
    </source>
</evidence>
<protein>
    <recommendedName>
        <fullName evidence="4">phosphoglucomutase (alpha-D-glucose-1,6-bisphosphate-dependent)</fullName>
        <ecNumber evidence="4">5.4.2.2</ecNumber>
    </recommendedName>
</protein>
<dbReference type="EMBL" id="JAVFKY010000003">
    <property type="protein sequence ID" value="KAK5578872.1"/>
    <property type="molecule type" value="Genomic_DNA"/>
</dbReference>
<evidence type="ECO:0000259" key="12">
    <source>
        <dbReference type="Pfam" id="PF02880"/>
    </source>
</evidence>
<evidence type="ECO:0000256" key="8">
    <source>
        <dbReference type="ARBA" id="ARBA00023235"/>
    </source>
</evidence>
<dbReference type="InterPro" id="IPR005846">
    <property type="entry name" value="A-D-PHexomutase_a/b/a-III"/>
</dbReference>
<dbReference type="CDD" id="cd03085">
    <property type="entry name" value="PGM1"/>
    <property type="match status" value="1"/>
</dbReference>
<dbReference type="PANTHER" id="PTHR22573:SF2">
    <property type="entry name" value="PHOSPHOGLUCOMUTASE"/>
    <property type="match status" value="1"/>
</dbReference>
<dbReference type="EC" id="5.4.2.2" evidence="4"/>
<keyword evidence="7 9" id="KW-0460">Magnesium</keyword>
<dbReference type="PRINTS" id="PR00509">
    <property type="entry name" value="PGMPMM"/>
</dbReference>
<dbReference type="AlphaFoldDB" id="A0AAN7YWN9"/>
<dbReference type="Gene3D" id="3.30.310.50">
    <property type="entry name" value="Alpha-D-phosphohexomutase, C-terminal domain"/>
    <property type="match status" value="1"/>
</dbReference>
<dbReference type="FunFam" id="3.40.120.10:FF:000005">
    <property type="entry name" value="Phosphoglucomutase 5"/>
    <property type="match status" value="1"/>
</dbReference>
<evidence type="ECO:0000256" key="5">
    <source>
        <dbReference type="ARBA" id="ARBA00022553"/>
    </source>
</evidence>
<sequence length="572" mass="62976">MTNSFEVKIIETKPFEGQKPGTSGLRKRVTEVMKENYLGNFVQSIFNVLPEDKLKGSTIVVGGDGRYYNKEAIQLIFQIAAANGVGKILVGKNGLLSTPAISAIVRARSALGAIILTASHNPGGPKGDFGIKYNMSNGGPAPESITNAIYKQTTSITQIKSATNVHVNDLGTLSTHQWNDGKFIVEVIDSADDYVSLLKTIFDFDGIRNFVKNHPSFTFNFDAMSGVTGAYGKRIFTDELGIPESSLINCIPSEDFNGGHPDPNLTYAPLLVKKMNNGEFDMGCASDGDGDRNMVLGKRFFINPSDSVAVIASNYKAIPYFNKGGLKGLARSMPTSAALERVATQLNVPFFEVPTGWKFFGNLMDAGTLSICGEESFGTGSDHIREKDGIWAIICWLQILTHHNQSTNDDKGFVSIEEIVKQHWSKYGRNYYSRYDYEEIDTAPAEAMMKHVSQQIDSKELVGKKFTGISDHITYEVASCDDFEYKDPIDHSVSSHQGLRIIFTDGSRIIYRLSGTGSTGATVRVYFDKYETQPSQLNNDVQTHLKSLIHIALVEISKLNHYTGRNEPSVIT</sequence>
<dbReference type="FunFam" id="3.40.120.10:FF:000004">
    <property type="entry name" value="Phosphoglucomutase 5"/>
    <property type="match status" value="1"/>
</dbReference>
<keyword evidence="14" id="KW-1185">Reference proteome</keyword>
<dbReference type="InterPro" id="IPR036900">
    <property type="entry name" value="A-D-PHexomutase_C_sf"/>
</dbReference>
<evidence type="ECO:0000313" key="13">
    <source>
        <dbReference type="EMBL" id="KAK5578872.1"/>
    </source>
</evidence>
<dbReference type="GO" id="GO:0004614">
    <property type="term" value="F:phosphoglucomutase activity"/>
    <property type="evidence" value="ECO:0007669"/>
    <property type="project" value="UniProtKB-EC"/>
</dbReference>
<comment type="catalytic activity">
    <reaction evidence="1">
        <text>alpha-D-glucose 1-phosphate = alpha-D-glucose 6-phosphate</text>
        <dbReference type="Rhea" id="RHEA:23536"/>
        <dbReference type="ChEBI" id="CHEBI:58225"/>
        <dbReference type="ChEBI" id="CHEBI:58601"/>
        <dbReference type="EC" id="5.4.2.2"/>
    </reaction>
</comment>
<dbReference type="NCBIfam" id="NF005737">
    <property type="entry name" value="PRK07564.1-1"/>
    <property type="match status" value="1"/>
</dbReference>
<comment type="similarity">
    <text evidence="3 9">Belongs to the phosphohexose mutase family.</text>
</comment>
<dbReference type="Gene3D" id="3.40.120.10">
    <property type="entry name" value="Alpha-D-Glucose-1,6-Bisphosphate, subunit A, domain 3"/>
    <property type="match status" value="3"/>
</dbReference>